<dbReference type="AlphaFoldDB" id="A0A381Q895"/>
<feature type="non-terminal residue" evidence="1">
    <location>
        <position position="1"/>
    </location>
</feature>
<evidence type="ECO:0000313" key="1">
    <source>
        <dbReference type="EMBL" id="SUZ74629.1"/>
    </source>
</evidence>
<organism evidence="1">
    <name type="scientific">marine metagenome</name>
    <dbReference type="NCBI Taxonomy" id="408172"/>
    <lineage>
        <taxon>unclassified sequences</taxon>
        <taxon>metagenomes</taxon>
        <taxon>ecological metagenomes</taxon>
    </lineage>
</organism>
<protein>
    <recommendedName>
        <fullName evidence="2">DUF2203 domain-containing protein</fullName>
    </recommendedName>
</protein>
<proteinExistence type="predicted"/>
<name>A0A381Q895_9ZZZZ</name>
<gene>
    <name evidence="1" type="ORF">METZ01_LOCUS27483</name>
</gene>
<dbReference type="EMBL" id="UINC01001217">
    <property type="protein sequence ID" value="SUZ74629.1"/>
    <property type="molecule type" value="Genomic_DNA"/>
</dbReference>
<sequence>VKSVEQSGLAVIVQIGSPADSKLYVLAEASELLPVVRKITENAYERLSRLDQRLELMLLCDPRRIAIADEYEKLVRKWIVSIARLGAIPNGLWRVDFDTGEGYLCWRFPELKIGYFRDYDCEFDDRKPVKSLIEETAPVWA</sequence>
<dbReference type="Pfam" id="PF09969">
    <property type="entry name" value="DUF2203"/>
    <property type="match status" value="1"/>
</dbReference>
<accession>A0A381Q895</accession>
<evidence type="ECO:0008006" key="2">
    <source>
        <dbReference type="Google" id="ProtNLM"/>
    </source>
</evidence>
<reference evidence="1" key="1">
    <citation type="submission" date="2018-05" db="EMBL/GenBank/DDBJ databases">
        <authorList>
            <person name="Lanie J.A."/>
            <person name="Ng W.-L."/>
            <person name="Kazmierczak K.M."/>
            <person name="Andrzejewski T.M."/>
            <person name="Davidsen T.M."/>
            <person name="Wayne K.J."/>
            <person name="Tettelin H."/>
            <person name="Glass J.I."/>
            <person name="Rusch D."/>
            <person name="Podicherti R."/>
            <person name="Tsui H.-C.T."/>
            <person name="Winkler M.E."/>
        </authorList>
    </citation>
    <scope>NUCLEOTIDE SEQUENCE</scope>
</reference>
<dbReference type="InterPro" id="IPR018699">
    <property type="entry name" value="DUF2203"/>
</dbReference>